<dbReference type="SUPFAM" id="SSF56219">
    <property type="entry name" value="DNase I-like"/>
    <property type="match status" value="1"/>
</dbReference>
<evidence type="ECO:0000313" key="2">
    <source>
        <dbReference type="Proteomes" id="UP000187203"/>
    </source>
</evidence>
<dbReference type="GO" id="GO:0004519">
    <property type="term" value="F:endonuclease activity"/>
    <property type="evidence" value="ECO:0007669"/>
    <property type="project" value="UniProtKB-KW"/>
</dbReference>
<dbReference type="STRING" id="93759.A0A1R3KKL6"/>
<organism evidence="1 2">
    <name type="scientific">Corchorus olitorius</name>
    <dbReference type="NCBI Taxonomy" id="93759"/>
    <lineage>
        <taxon>Eukaryota</taxon>
        <taxon>Viridiplantae</taxon>
        <taxon>Streptophyta</taxon>
        <taxon>Embryophyta</taxon>
        <taxon>Tracheophyta</taxon>
        <taxon>Spermatophyta</taxon>
        <taxon>Magnoliopsida</taxon>
        <taxon>eudicotyledons</taxon>
        <taxon>Gunneridae</taxon>
        <taxon>Pentapetalae</taxon>
        <taxon>rosids</taxon>
        <taxon>malvids</taxon>
        <taxon>Malvales</taxon>
        <taxon>Malvaceae</taxon>
        <taxon>Grewioideae</taxon>
        <taxon>Apeibeae</taxon>
        <taxon>Corchorus</taxon>
    </lineage>
</organism>
<keyword evidence="1" id="KW-0540">Nuclease</keyword>
<dbReference type="InterPro" id="IPR036691">
    <property type="entry name" value="Endo/exonu/phosph_ase_sf"/>
</dbReference>
<accession>A0A1R3KKL6</accession>
<comment type="caution">
    <text evidence="1">The sequence shown here is derived from an EMBL/GenBank/DDBJ whole genome shotgun (WGS) entry which is preliminary data.</text>
</comment>
<proteinExistence type="predicted"/>
<sequence>MQVTHLNFDDQSITMEAIYNSKQLFFTVVYGQNRGIQRRNLWSKLRRLAQDYAGKHWILVGDFSCILNMEESSDGSGSPADIRDFKDCLNDIEVADYVYHGPEFTWYNNYDGRPLFRRLDRQMLLTEPNDTAIHQHKEALDELQHLRSNDESFYKQKSRVLCLKDGDSNTGYFHKTMKVRQKRNTIRLLISAFGERLETYEQMKIEAVATFKSLWGIEMRTCRVVQLNFWRIFLLILQI</sequence>
<dbReference type="Gene3D" id="3.60.10.10">
    <property type="entry name" value="Endonuclease/exonuclease/phosphatase"/>
    <property type="match status" value="1"/>
</dbReference>
<keyword evidence="1" id="KW-0255">Endonuclease</keyword>
<dbReference type="Proteomes" id="UP000187203">
    <property type="component" value="Unassembled WGS sequence"/>
</dbReference>
<keyword evidence="2" id="KW-1185">Reference proteome</keyword>
<name>A0A1R3KKL6_9ROSI</name>
<reference evidence="2" key="1">
    <citation type="submission" date="2013-09" db="EMBL/GenBank/DDBJ databases">
        <title>Corchorus olitorius genome sequencing.</title>
        <authorList>
            <person name="Alam M."/>
            <person name="Haque M.S."/>
            <person name="Islam M.S."/>
            <person name="Emdad E.M."/>
            <person name="Islam M.M."/>
            <person name="Ahmed B."/>
            <person name="Halim A."/>
            <person name="Hossen Q.M.M."/>
            <person name="Hossain M.Z."/>
            <person name="Ahmed R."/>
            <person name="Khan M.M."/>
            <person name="Islam R."/>
            <person name="Rashid M.M."/>
            <person name="Khan S.A."/>
            <person name="Rahman M.S."/>
            <person name="Alam M."/>
            <person name="Yahiya A.S."/>
            <person name="Khan M.S."/>
            <person name="Azam M.S."/>
            <person name="Haque T."/>
            <person name="Lashkar M.Z.H."/>
            <person name="Akhand A.I."/>
            <person name="Morshed G."/>
            <person name="Roy S."/>
            <person name="Uddin K.S."/>
            <person name="Rabeya T."/>
            <person name="Hossain A.S."/>
            <person name="Chowdhury A."/>
            <person name="Snigdha A.R."/>
            <person name="Mortoza M.S."/>
            <person name="Matin S.A."/>
            <person name="Hoque S.M.E."/>
            <person name="Islam M.K."/>
            <person name="Roy D.K."/>
            <person name="Haider R."/>
            <person name="Moosa M.M."/>
            <person name="Elias S.M."/>
            <person name="Hasan A.M."/>
            <person name="Jahan S."/>
            <person name="Shafiuddin M."/>
            <person name="Mahmood N."/>
            <person name="Shommy N.S."/>
        </authorList>
    </citation>
    <scope>NUCLEOTIDE SEQUENCE [LARGE SCALE GENOMIC DNA]</scope>
    <source>
        <strain evidence="2">cv. O-4</strain>
    </source>
</reference>
<dbReference type="AlphaFoldDB" id="A0A1R3KKL6"/>
<dbReference type="EMBL" id="AWUE01013143">
    <property type="protein sequence ID" value="OMP07609.1"/>
    <property type="molecule type" value="Genomic_DNA"/>
</dbReference>
<keyword evidence="1" id="KW-0378">Hydrolase</keyword>
<gene>
    <name evidence="1" type="ORF">COLO4_07190</name>
</gene>
<dbReference type="OrthoDB" id="1000249at2759"/>
<evidence type="ECO:0000313" key="1">
    <source>
        <dbReference type="EMBL" id="OMP07609.1"/>
    </source>
</evidence>
<protein>
    <submittedName>
        <fullName evidence="1">Endonuclease/exonuclease/phosphatase</fullName>
    </submittedName>
</protein>